<evidence type="ECO:0000259" key="7">
    <source>
        <dbReference type="PROSITE" id="PS50888"/>
    </source>
</evidence>
<feature type="compositionally biased region" description="Low complexity" evidence="6">
    <location>
        <begin position="224"/>
        <end position="237"/>
    </location>
</feature>
<organism evidence="10">
    <name type="scientific">Ananas comosus</name>
    <name type="common">Pineapple</name>
    <name type="synonym">Ananas ananas</name>
    <dbReference type="NCBI Taxonomy" id="4615"/>
    <lineage>
        <taxon>Eukaryota</taxon>
        <taxon>Viridiplantae</taxon>
        <taxon>Streptophyta</taxon>
        <taxon>Embryophyta</taxon>
        <taxon>Tracheophyta</taxon>
        <taxon>Spermatophyta</taxon>
        <taxon>Magnoliopsida</taxon>
        <taxon>Liliopsida</taxon>
        <taxon>Poales</taxon>
        <taxon>Bromeliaceae</taxon>
        <taxon>Bromelioideae</taxon>
        <taxon>Ananas</taxon>
    </lineage>
</organism>
<proteinExistence type="inferred from homology"/>
<dbReference type="PROSITE" id="PS50888">
    <property type="entry name" value="BHLH"/>
    <property type="match status" value="1"/>
</dbReference>
<comment type="similarity">
    <text evidence="2">Belongs to the bHLH protein family.</text>
</comment>
<dbReference type="PANTHER" id="PTHR46807">
    <property type="entry name" value="TRANSCRIPTION FACTOR PIF3"/>
    <property type="match status" value="1"/>
</dbReference>
<accession>A0A6P5FP76</accession>
<reference evidence="8" key="1">
    <citation type="journal article" date="2015" name="Nat. Genet.">
        <title>The pineapple genome and the evolution of CAM photosynthesis.</title>
        <authorList>
            <person name="Ming R."/>
            <person name="VanBuren R."/>
            <person name="Wai C.M."/>
            <person name="Tang H."/>
            <person name="Schatz M.C."/>
            <person name="Bowers J.E."/>
            <person name="Lyons E."/>
            <person name="Wang M.L."/>
            <person name="Chen J."/>
            <person name="Biggers E."/>
            <person name="Zhang J."/>
            <person name="Huang L."/>
            <person name="Zhang L."/>
            <person name="Miao W."/>
            <person name="Zhang J."/>
            <person name="Ye Z."/>
            <person name="Miao C."/>
            <person name="Lin Z."/>
            <person name="Wang H."/>
            <person name="Zhou H."/>
            <person name="Yim W.C."/>
            <person name="Priest H.D."/>
            <person name="Zheng C."/>
            <person name="Woodhouse M."/>
            <person name="Edger P.P."/>
            <person name="Guyot R."/>
            <person name="Guo H.B."/>
            <person name="Guo H."/>
            <person name="Zheng G."/>
            <person name="Singh R."/>
            <person name="Sharma A."/>
            <person name="Min X."/>
            <person name="Zheng Y."/>
            <person name="Lee H."/>
            <person name="Gurtowski J."/>
            <person name="Sedlazeck F.J."/>
            <person name="Harkess A."/>
            <person name="McKain M.R."/>
            <person name="Liao Z."/>
            <person name="Fang J."/>
            <person name="Liu J."/>
            <person name="Zhang X."/>
            <person name="Zhang Q."/>
            <person name="Hu W."/>
            <person name="Qin Y."/>
            <person name="Wang K."/>
            <person name="Chen L.Y."/>
            <person name="Shirley N."/>
            <person name="Lin Y.R."/>
            <person name="Liu L.Y."/>
            <person name="Hernandez A.G."/>
            <person name="Wright C.L."/>
            <person name="Bulone V."/>
            <person name="Tuskan G.A."/>
            <person name="Heath K."/>
            <person name="Zee F."/>
            <person name="Moore P.H."/>
            <person name="Sunkar R."/>
            <person name="Leebens-Mack J.H."/>
            <person name="Mockler T."/>
            <person name="Bennetzen J.L."/>
            <person name="Freeling M."/>
            <person name="Sankoff D."/>
            <person name="Paterson A.H."/>
            <person name="Zhu X."/>
            <person name="Yang X."/>
            <person name="Smith J.A."/>
            <person name="Cushman J.C."/>
            <person name="Paull R.E."/>
            <person name="Yu Q."/>
        </authorList>
    </citation>
    <scope>NUCLEOTIDE SEQUENCE [LARGE SCALE GENOMIC DNA]</scope>
    <source>
        <strain evidence="8">cv. F153</strain>
    </source>
</reference>
<feature type="compositionally biased region" description="Polar residues" evidence="6">
    <location>
        <begin position="429"/>
        <end position="448"/>
    </location>
</feature>
<dbReference type="RefSeq" id="XP_020095268.1">
    <property type="nucleotide sequence ID" value="XM_020239679.1"/>
</dbReference>
<dbReference type="InterPro" id="IPR011598">
    <property type="entry name" value="bHLH_dom"/>
</dbReference>
<protein>
    <submittedName>
        <fullName evidence="9 10">Transcription factor PIF4-like isoform X1</fullName>
    </submittedName>
</protein>
<evidence type="ECO:0000256" key="2">
    <source>
        <dbReference type="ARBA" id="ARBA00005510"/>
    </source>
</evidence>
<comment type="subcellular location">
    <subcellularLocation>
        <location evidence="1">Nucleus</location>
    </subcellularLocation>
</comment>
<feature type="region of interest" description="Disordered" evidence="6">
    <location>
        <begin position="196"/>
        <end position="292"/>
    </location>
</feature>
<name>A0A6P5FP76_ANACO</name>
<reference evidence="9 10" key="2">
    <citation type="submission" date="2025-04" db="UniProtKB">
        <authorList>
            <consortium name="RefSeq"/>
        </authorList>
    </citation>
    <scope>IDENTIFICATION</scope>
    <source>
        <tissue evidence="9 10">Leaf</tissue>
    </source>
</reference>
<dbReference type="Gene3D" id="4.10.280.10">
    <property type="entry name" value="Helix-loop-helix DNA-binding domain"/>
    <property type="match status" value="1"/>
</dbReference>
<dbReference type="OrthoDB" id="690068at2759"/>
<keyword evidence="8" id="KW-1185">Reference proteome</keyword>
<dbReference type="SMART" id="SM00353">
    <property type="entry name" value="HLH"/>
    <property type="match status" value="1"/>
</dbReference>
<dbReference type="GO" id="GO:0003700">
    <property type="term" value="F:DNA-binding transcription factor activity"/>
    <property type="evidence" value="ECO:0007669"/>
    <property type="project" value="InterPro"/>
</dbReference>
<dbReference type="InterPro" id="IPR047265">
    <property type="entry name" value="PIF1-like_bHLH"/>
</dbReference>
<evidence type="ECO:0000313" key="8">
    <source>
        <dbReference type="Proteomes" id="UP000515123"/>
    </source>
</evidence>
<dbReference type="InterPro" id="IPR044273">
    <property type="entry name" value="PIF3-like"/>
</dbReference>
<feature type="domain" description="BHLH" evidence="7">
    <location>
        <begin position="281"/>
        <end position="330"/>
    </location>
</feature>
<dbReference type="Proteomes" id="UP000515123">
    <property type="component" value="Linkage group 9"/>
</dbReference>
<sequence>MNQFVPNWNMDDESRSLRDLVAAPDRKEPIGADNELIELLWQNGHVVMQSQTHRKPPALAPEFKQLRKHDEPMLKSAATVAATSSLTRDETASWFQYPLEDSIDRDFYSEFFFDMPNADEGRPGAENDAVDFSHFAKQWKGGDAGASNPLPGEKRVESGGLGVAGASSSSMMTVASSICVSNQIQVAAKLRQIASGDAGASASRRSSKEEAHTRLASQEAAVASSSGRSGCSFGFGRTEQHNNKRKERGMEEFESLSEDAENESVEANNQAQRSTSTRRSRAAEVHNLSERRRRDRINEKMRALQELIPHCNKSDKASILDEAIEYLKSLQLQVQFLWMGTGMGPMMFRGFHQYMSRVGPASIPSLHSPVPMSRAPFMNNQFMASTSTANAANFSNQMPNVPLGAGLLGLNHLPLQSQAMNCDAYGPKTAQQHQSSVEPISGASPSESTPKDKAG</sequence>
<dbReference type="GO" id="GO:0005634">
    <property type="term" value="C:nucleus"/>
    <property type="evidence" value="ECO:0007669"/>
    <property type="project" value="UniProtKB-SubCell"/>
</dbReference>
<dbReference type="PANTHER" id="PTHR46807:SF7">
    <property type="entry name" value="BHLH DOMAIN-CONTAINING PROTEIN"/>
    <property type="match status" value="1"/>
</dbReference>
<dbReference type="FunFam" id="4.10.280.10:FF:000004">
    <property type="entry name" value="Basic helix-loop-helix transcription factor"/>
    <property type="match status" value="1"/>
</dbReference>
<dbReference type="RefSeq" id="XP_020095267.1">
    <property type="nucleotide sequence ID" value="XM_020239678.1"/>
</dbReference>
<gene>
    <name evidence="9 10" type="primary">LOC109714928</name>
</gene>
<dbReference type="GeneID" id="109714928"/>
<evidence type="ECO:0000256" key="4">
    <source>
        <dbReference type="ARBA" id="ARBA00023163"/>
    </source>
</evidence>
<evidence type="ECO:0000256" key="6">
    <source>
        <dbReference type="SAM" id="MobiDB-lite"/>
    </source>
</evidence>
<dbReference type="Pfam" id="PF00010">
    <property type="entry name" value="HLH"/>
    <property type="match status" value="1"/>
</dbReference>
<keyword evidence="5" id="KW-0539">Nucleus</keyword>
<dbReference type="SUPFAM" id="SSF47459">
    <property type="entry name" value="HLH, helix-loop-helix DNA-binding domain"/>
    <property type="match status" value="1"/>
</dbReference>
<evidence type="ECO:0000256" key="3">
    <source>
        <dbReference type="ARBA" id="ARBA00023015"/>
    </source>
</evidence>
<evidence type="ECO:0000256" key="1">
    <source>
        <dbReference type="ARBA" id="ARBA00004123"/>
    </source>
</evidence>
<evidence type="ECO:0000313" key="9">
    <source>
        <dbReference type="RefSeq" id="XP_020095267.1"/>
    </source>
</evidence>
<evidence type="ECO:0000313" key="10">
    <source>
        <dbReference type="RefSeq" id="XP_020095268.1"/>
    </source>
</evidence>
<dbReference type="GO" id="GO:0046983">
    <property type="term" value="F:protein dimerization activity"/>
    <property type="evidence" value="ECO:0007669"/>
    <property type="project" value="InterPro"/>
</dbReference>
<dbReference type="InterPro" id="IPR036638">
    <property type="entry name" value="HLH_DNA-bd_sf"/>
</dbReference>
<dbReference type="AlphaFoldDB" id="A0A6P5FP76"/>
<feature type="compositionally biased region" description="Acidic residues" evidence="6">
    <location>
        <begin position="252"/>
        <end position="264"/>
    </location>
</feature>
<keyword evidence="4" id="KW-0804">Transcription</keyword>
<evidence type="ECO:0000256" key="5">
    <source>
        <dbReference type="ARBA" id="ARBA00023242"/>
    </source>
</evidence>
<dbReference type="CDD" id="cd11445">
    <property type="entry name" value="bHLH_AtPIF_like"/>
    <property type="match status" value="1"/>
</dbReference>
<keyword evidence="3" id="KW-0805">Transcription regulation</keyword>
<feature type="region of interest" description="Disordered" evidence="6">
    <location>
        <begin position="426"/>
        <end position="455"/>
    </location>
</feature>
<feature type="compositionally biased region" description="Basic and acidic residues" evidence="6">
    <location>
        <begin position="281"/>
        <end position="292"/>
    </location>
</feature>